<evidence type="ECO:0000256" key="2">
    <source>
        <dbReference type="ARBA" id="ARBA00022676"/>
    </source>
</evidence>
<dbReference type="Gene3D" id="3.90.550.10">
    <property type="entry name" value="Spore Coat Polysaccharide Biosynthesis Protein SpsA, Chain A"/>
    <property type="match status" value="1"/>
</dbReference>
<sequence length="752" mass="84268">MACAGGDARLPAVDATFQEPLLQIVCFSMDRVFQLSEYLRTLHNHLTLHGTTLRDAAFARVAVICRCSTQEIREYYDALAREYATHVAFLYESEQQSFADCLLLSIANGGVSKDHDGMGQGARANACKYVMFTVDDAFFFNDVELADAFSFLDGGVRSADTAPDAQKKHTDAWPFAFHVKLAPSIWRSHLTNKPMLPLPPMHTVVTPHTFADDEVVCEPQPPTVPFKLAYHVFNPARGCLDWNYPWELSGSVYLHSTVQRVITEIQAAFGKQGINHPNHLELRGHQIVQKWAATKLECACPLQPKMHVFAINQVQDVFSNRLYEDEVEANGYAGRGDLTNLLRLYQANETLDEAFYRRNRLSSVHIGTLVLKAKDSPVAACEESSDLISVVMPVHNVDKYIEQALVSVMTQTYTHLEILVIDDASTDATPEVVTRLRNQDPRIQYVRNETNIGVAASLNKGFTLAKGKYVARMDGDDISLPDRIERQWNYLQEHPDVSIVGTSVLLLRERDDDSLRSMQRLETAVYPTSPLVTKWRMLFGCFVAHPSVMLRHQVLETLARHGEACYSSSQTSSEDYELWLRCLFHHKLRIQSMGDALLIHRKHASNVSTTRRDRQIEETQIIAARVIQSIVATTSKVDGVFGSSSPNLHRVLHPLFDVDACESVDALQHAIKVLQQLQSTVCSTPKALTTKTQIEAFECETEAILQDAAAREGQLALQAMLLDPIRGTQLWGAFAARHPQVSRAAFQRLVGK</sequence>
<dbReference type="Pfam" id="PF00535">
    <property type="entry name" value="Glycos_transf_2"/>
    <property type="match status" value="1"/>
</dbReference>
<protein>
    <recommendedName>
        <fullName evidence="4">Glycosyltransferase 2-like domain-containing protein</fullName>
    </recommendedName>
</protein>
<dbReference type="OMA" id="NYPWELS"/>
<reference evidence="5" key="3">
    <citation type="submission" date="2015-02" db="UniProtKB">
        <authorList>
            <consortium name="EnsemblProtists"/>
        </authorList>
    </citation>
    <scope>IDENTIFICATION</scope>
    <source>
        <strain evidence="5">DAOM BR144</strain>
    </source>
</reference>
<dbReference type="SUPFAM" id="SSF53448">
    <property type="entry name" value="Nucleotide-diphospho-sugar transferases"/>
    <property type="match status" value="1"/>
</dbReference>
<evidence type="ECO:0000256" key="3">
    <source>
        <dbReference type="ARBA" id="ARBA00022679"/>
    </source>
</evidence>
<dbReference type="EnsemblProtists" id="PYU1_T012217">
    <property type="protein sequence ID" value="PYU1_T012217"/>
    <property type="gene ID" value="PYU1_G012191"/>
</dbReference>
<dbReference type="PANTHER" id="PTHR43685:SF5">
    <property type="entry name" value="GLYCOSYLTRANSFERASE EPSE-RELATED"/>
    <property type="match status" value="1"/>
</dbReference>
<reference evidence="6" key="2">
    <citation type="submission" date="2010-04" db="EMBL/GenBank/DDBJ databases">
        <authorList>
            <person name="Buell R."/>
            <person name="Hamilton J."/>
            <person name="Hostetler J."/>
        </authorList>
    </citation>
    <scope>NUCLEOTIDE SEQUENCE [LARGE SCALE GENOMIC DNA]</scope>
    <source>
        <strain evidence="6">DAOM:BR144</strain>
    </source>
</reference>
<comment type="similarity">
    <text evidence="1">Belongs to the glycosyltransferase 2 family.</text>
</comment>
<organism evidence="5 6">
    <name type="scientific">Globisporangium ultimum (strain ATCC 200006 / CBS 805.95 / DAOM BR144)</name>
    <name type="common">Pythium ultimum</name>
    <dbReference type="NCBI Taxonomy" id="431595"/>
    <lineage>
        <taxon>Eukaryota</taxon>
        <taxon>Sar</taxon>
        <taxon>Stramenopiles</taxon>
        <taxon>Oomycota</taxon>
        <taxon>Peronosporomycetes</taxon>
        <taxon>Pythiales</taxon>
        <taxon>Pythiaceae</taxon>
        <taxon>Globisporangium</taxon>
    </lineage>
</organism>
<dbReference type="HOGENOM" id="CLU_374472_0_0_1"/>
<proteinExistence type="inferred from homology"/>
<dbReference type="InterPro" id="IPR029044">
    <property type="entry name" value="Nucleotide-diphossugar_trans"/>
</dbReference>
<dbReference type="Proteomes" id="UP000019132">
    <property type="component" value="Unassembled WGS sequence"/>
</dbReference>
<evidence type="ECO:0000313" key="5">
    <source>
        <dbReference type="EnsemblProtists" id="PYU1_T012217"/>
    </source>
</evidence>
<keyword evidence="3" id="KW-0808">Transferase</keyword>
<dbReference type="InParanoid" id="K3X4R8"/>
<evidence type="ECO:0000313" key="6">
    <source>
        <dbReference type="Proteomes" id="UP000019132"/>
    </source>
</evidence>
<evidence type="ECO:0000256" key="1">
    <source>
        <dbReference type="ARBA" id="ARBA00006739"/>
    </source>
</evidence>
<keyword evidence="6" id="KW-1185">Reference proteome</keyword>
<dbReference type="InterPro" id="IPR001173">
    <property type="entry name" value="Glyco_trans_2-like"/>
</dbReference>
<evidence type="ECO:0000259" key="4">
    <source>
        <dbReference type="Pfam" id="PF00535"/>
    </source>
</evidence>
<dbReference type="PANTHER" id="PTHR43685">
    <property type="entry name" value="GLYCOSYLTRANSFERASE"/>
    <property type="match status" value="1"/>
</dbReference>
<feature type="domain" description="Glycosyltransferase 2-like" evidence="4">
    <location>
        <begin position="389"/>
        <end position="518"/>
    </location>
</feature>
<dbReference type="InterPro" id="IPR050834">
    <property type="entry name" value="Glycosyltransf_2"/>
</dbReference>
<name>K3X4R8_GLOUD</name>
<dbReference type="CDD" id="cd00761">
    <property type="entry name" value="Glyco_tranf_GTA_type"/>
    <property type="match status" value="1"/>
</dbReference>
<dbReference type="VEuPathDB" id="FungiDB:PYU1_G012191"/>
<keyword evidence="2" id="KW-0328">Glycosyltransferase</keyword>
<dbReference type="EMBL" id="GL376601">
    <property type="status" value="NOT_ANNOTATED_CDS"/>
    <property type="molecule type" value="Genomic_DNA"/>
</dbReference>
<accession>K3X4R8</accession>
<reference evidence="6" key="1">
    <citation type="journal article" date="2010" name="Genome Biol.">
        <title>Genome sequence of the necrotrophic plant pathogen Pythium ultimum reveals original pathogenicity mechanisms and effector repertoire.</title>
        <authorList>
            <person name="Levesque C.A."/>
            <person name="Brouwer H."/>
            <person name="Cano L."/>
            <person name="Hamilton J.P."/>
            <person name="Holt C."/>
            <person name="Huitema E."/>
            <person name="Raffaele S."/>
            <person name="Robideau G.P."/>
            <person name="Thines M."/>
            <person name="Win J."/>
            <person name="Zerillo M.M."/>
            <person name="Beakes G.W."/>
            <person name="Boore J.L."/>
            <person name="Busam D."/>
            <person name="Dumas B."/>
            <person name="Ferriera S."/>
            <person name="Fuerstenberg S.I."/>
            <person name="Gachon C.M."/>
            <person name="Gaulin E."/>
            <person name="Govers F."/>
            <person name="Grenville-Briggs L."/>
            <person name="Horner N."/>
            <person name="Hostetler J."/>
            <person name="Jiang R.H."/>
            <person name="Johnson J."/>
            <person name="Krajaejun T."/>
            <person name="Lin H."/>
            <person name="Meijer H.J."/>
            <person name="Moore B."/>
            <person name="Morris P."/>
            <person name="Phuntmart V."/>
            <person name="Puiu D."/>
            <person name="Shetty J."/>
            <person name="Stajich J.E."/>
            <person name="Tripathy S."/>
            <person name="Wawra S."/>
            <person name="van West P."/>
            <person name="Whitty B.R."/>
            <person name="Coutinho P.M."/>
            <person name="Henrissat B."/>
            <person name="Martin F."/>
            <person name="Thomas P.D."/>
            <person name="Tyler B.M."/>
            <person name="De Vries R.P."/>
            <person name="Kamoun S."/>
            <person name="Yandell M."/>
            <person name="Tisserat N."/>
            <person name="Buell C.R."/>
        </authorList>
    </citation>
    <scope>NUCLEOTIDE SEQUENCE</scope>
    <source>
        <strain evidence="6">DAOM:BR144</strain>
    </source>
</reference>
<dbReference type="STRING" id="431595.K3X4R8"/>
<dbReference type="AlphaFoldDB" id="K3X4R8"/>
<dbReference type="GO" id="GO:0016757">
    <property type="term" value="F:glycosyltransferase activity"/>
    <property type="evidence" value="ECO:0007669"/>
    <property type="project" value="UniProtKB-KW"/>
</dbReference>
<dbReference type="eggNOG" id="ENOG502S9FF">
    <property type="taxonomic scope" value="Eukaryota"/>
</dbReference>